<evidence type="ECO:0000259" key="2">
    <source>
        <dbReference type="Pfam" id="PF00534"/>
    </source>
</evidence>
<dbReference type="SUPFAM" id="SSF53756">
    <property type="entry name" value="UDP-Glycosyltransferase/glycogen phosphorylase"/>
    <property type="match status" value="1"/>
</dbReference>
<dbReference type="EMBL" id="CP046051">
    <property type="protein sequence ID" value="QKN23690.1"/>
    <property type="molecule type" value="Genomic_DNA"/>
</dbReference>
<organism evidence="3 4">
    <name type="scientific">Caproicibacterium lactatifermentans</name>
    <dbReference type="NCBI Taxonomy" id="2666138"/>
    <lineage>
        <taxon>Bacteria</taxon>
        <taxon>Bacillati</taxon>
        <taxon>Bacillota</taxon>
        <taxon>Clostridia</taxon>
        <taxon>Eubacteriales</taxon>
        <taxon>Oscillospiraceae</taxon>
        <taxon>Caproicibacterium</taxon>
    </lineage>
</organism>
<protein>
    <submittedName>
        <fullName evidence="3">Glycosyltransferase</fullName>
    </submittedName>
</protein>
<dbReference type="Proteomes" id="UP000501316">
    <property type="component" value="Chromosome"/>
</dbReference>
<proteinExistence type="predicted"/>
<dbReference type="PANTHER" id="PTHR46401:SF2">
    <property type="entry name" value="GLYCOSYLTRANSFERASE WBBK-RELATED"/>
    <property type="match status" value="1"/>
</dbReference>
<evidence type="ECO:0000313" key="4">
    <source>
        <dbReference type="Proteomes" id="UP000501316"/>
    </source>
</evidence>
<dbReference type="Gene3D" id="3.40.50.2000">
    <property type="entry name" value="Glycogen Phosphorylase B"/>
    <property type="match status" value="2"/>
</dbReference>
<dbReference type="GO" id="GO:0009103">
    <property type="term" value="P:lipopolysaccharide biosynthetic process"/>
    <property type="evidence" value="ECO:0007669"/>
    <property type="project" value="TreeGrafter"/>
</dbReference>
<evidence type="ECO:0000256" key="1">
    <source>
        <dbReference type="ARBA" id="ARBA00022679"/>
    </source>
</evidence>
<gene>
    <name evidence="3" type="ORF">GJQ69_03880</name>
</gene>
<dbReference type="CDD" id="cd03801">
    <property type="entry name" value="GT4_PimA-like"/>
    <property type="match status" value="1"/>
</dbReference>
<keyword evidence="1 3" id="KW-0808">Transferase</keyword>
<name>A0A859DPH7_9FIRM</name>
<dbReference type="RefSeq" id="WP_174193005.1">
    <property type="nucleotide sequence ID" value="NZ_CP046051.1"/>
</dbReference>
<dbReference type="InterPro" id="IPR001296">
    <property type="entry name" value="Glyco_trans_1"/>
</dbReference>
<sequence length="406" mass="45677">MNIAFVTSGYLPVPAVIGGAVESLVDYLIKMNEKYHKANFTVYSMYDERAEREASKQHNCRYKFIKTPDFIKAGDKAIYQIVKTFFKSKNAKQYRYILQRLWFFKKVSADLAVSNYDKLILENHPTIFMVLKKHGNAQRYLGKCYYHLHNEITNDFGCKELMGQVHKIITVSNFISQSISTYLGGLPRKKTVVLRNCVDEKRFGSAAAQKDGKIWREKFGIKSNEIVFLFCGRVTPEKGAKELMTAFCKADVPNTKLIVAGGYFYGSGVKSAYEQKLCYIAESSGNKIVLTGFIPYNDVPGVYAAADVVCIPSVWDDPAPLAVIEPLACGLPLITTLSGGIPEYANDKCALLLPRDGKIVDNLAKGIQYLAENPEARERMGKESLRAAEKLTLDNYYRNFMNILSE</sequence>
<evidence type="ECO:0000313" key="3">
    <source>
        <dbReference type="EMBL" id="QKN23690.1"/>
    </source>
</evidence>
<feature type="domain" description="Glycosyl transferase family 1" evidence="2">
    <location>
        <begin position="214"/>
        <end position="383"/>
    </location>
</feature>
<dbReference type="PANTHER" id="PTHR46401">
    <property type="entry name" value="GLYCOSYLTRANSFERASE WBBK-RELATED"/>
    <property type="match status" value="1"/>
</dbReference>
<dbReference type="KEGG" id="clf:GJQ69_03880"/>
<dbReference type="Pfam" id="PF00534">
    <property type="entry name" value="Glycos_transf_1"/>
    <property type="match status" value="1"/>
</dbReference>
<dbReference type="GO" id="GO:0016757">
    <property type="term" value="F:glycosyltransferase activity"/>
    <property type="evidence" value="ECO:0007669"/>
    <property type="project" value="InterPro"/>
</dbReference>
<reference evidence="3 4" key="1">
    <citation type="submission" date="2019-11" db="EMBL/GenBank/DDBJ databases">
        <authorList>
            <person name="Ren C."/>
            <person name="Wang H."/>
            <person name="Xu Y."/>
        </authorList>
    </citation>
    <scope>NUCLEOTIDE SEQUENCE [LARGE SCALE GENOMIC DNA]</scope>
    <source>
        <strain evidence="3 4">LBM 19010</strain>
    </source>
</reference>
<accession>A0A859DPH7</accession>
<dbReference type="AlphaFoldDB" id="A0A859DPH7"/>